<evidence type="ECO:0000313" key="1">
    <source>
        <dbReference type="EMBL" id="RRO16113.1"/>
    </source>
</evidence>
<gene>
    <name evidence="1" type="ORF">EIL87_13685</name>
</gene>
<dbReference type="Proteomes" id="UP000274515">
    <property type="component" value="Unassembled WGS sequence"/>
</dbReference>
<dbReference type="RefSeq" id="WP_125090888.1">
    <property type="nucleotide sequence ID" value="NZ_RSAA01000014.1"/>
</dbReference>
<comment type="caution">
    <text evidence="1">The sequence shown here is derived from an EMBL/GenBank/DDBJ whole genome shotgun (WGS) entry which is preliminary data.</text>
</comment>
<dbReference type="OrthoDB" id="5190477at2"/>
<protein>
    <recommendedName>
        <fullName evidence="3">PE domain-containing protein</fullName>
    </recommendedName>
</protein>
<dbReference type="EMBL" id="RSAA01000014">
    <property type="protein sequence ID" value="RRO16113.1"/>
    <property type="molecule type" value="Genomic_DNA"/>
</dbReference>
<reference evidence="1 2" key="1">
    <citation type="submission" date="2018-11" db="EMBL/GenBank/DDBJ databases">
        <title>Saccharopolyspora rhizosphaerae sp. nov., an actinomycete isolated from rhizosphere soil in Thailand.</title>
        <authorList>
            <person name="Intra B."/>
            <person name="Euanorasetr J."/>
            <person name="Take A."/>
            <person name="Inahashi Y."/>
            <person name="Mori M."/>
            <person name="Panbangred W."/>
            <person name="Matsumoto A."/>
        </authorList>
    </citation>
    <scope>NUCLEOTIDE SEQUENCE [LARGE SCALE GENOMIC DNA]</scope>
    <source>
        <strain evidence="1 2">H219</strain>
    </source>
</reference>
<sequence length="106" mass="11489">MAGFVVDPAGLQSAIKRLEKIRDDALAMVDSAARVEPGELTAKDTYTNKARMAITERAAGETGSLRMTAQELSKKLQEKIDAYHAVLAEYRAADEHGSDVQRPLAS</sequence>
<proteinExistence type="predicted"/>
<keyword evidence="2" id="KW-1185">Reference proteome</keyword>
<evidence type="ECO:0000313" key="2">
    <source>
        <dbReference type="Proteomes" id="UP000274515"/>
    </source>
</evidence>
<evidence type="ECO:0008006" key="3">
    <source>
        <dbReference type="Google" id="ProtNLM"/>
    </source>
</evidence>
<organism evidence="1 2">
    <name type="scientific">Saccharopolyspora rhizosphaerae</name>
    <dbReference type="NCBI Taxonomy" id="2492662"/>
    <lineage>
        <taxon>Bacteria</taxon>
        <taxon>Bacillati</taxon>
        <taxon>Actinomycetota</taxon>
        <taxon>Actinomycetes</taxon>
        <taxon>Pseudonocardiales</taxon>
        <taxon>Pseudonocardiaceae</taxon>
        <taxon>Saccharopolyspora</taxon>
    </lineage>
</organism>
<dbReference type="AlphaFoldDB" id="A0A426JSP4"/>
<accession>A0A426JSP4</accession>
<name>A0A426JSP4_9PSEU</name>